<dbReference type="GO" id="GO:0009251">
    <property type="term" value="P:glucan catabolic process"/>
    <property type="evidence" value="ECO:0007669"/>
    <property type="project" value="TreeGrafter"/>
</dbReference>
<dbReference type="PANTHER" id="PTHR10963:SF24">
    <property type="entry name" value="GLYCOSIDASE C21B10.07-RELATED"/>
    <property type="match status" value="1"/>
</dbReference>
<organism evidence="1 2">
    <name type="scientific">Symbiodinium pilosum</name>
    <name type="common">Dinoflagellate</name>
    <dbReference type="NCBI Taxonomy" id="2952"/>
    <lineage>
        <taxon>Eukaryota</taxon>
        <taxon>Sar</taxon>
        <taxon>Alveolata</taxon>
        <taxon>Dinophyceae</taxon>
        <taxon>Suessiales</taxon>
        <taxon>Symbiodiniaceae</taxon>
        <taxon>Symbiodinium</taxon>
    </lineage>
</organism>
<reference evidence="1" key="1">
    <citation type="submission" date="2021-02" db="EMBL/GenBank/DDBJ databases">
        <authorList>
            <person name="Dougan E. K."/>
            <person name="Rhodes N."/>
            <person name="Thang M."/>
            <person name="Chan C."/>
        </authorList>
    </citation>
    <scope>NUCLEOTIDE SEQUENCE</scope>
</reference>
<dbReference type="SUPFAM" id="SSF49899">
    <property type="entry name" value="Concanavalin A-like lectins/glucanases"/>
    <property type="match status" value="1"/>
</dbReference>
<dbReference type="EMBL" id="CAJNIZ010000342">
    <property type="protein sequence ID" value="CAE7159609.1"/>
    <property type="molecule type" value="Genomic_DNA"/>
</dbReference>
<dbReference type="AlphaFoldDB" id="A0A812IQP0"/>
<dbReference type="PANTHER" id="PTHR10963">
    <property type="entry name" value="GLYCOSYL HYDROLASE-RELATED"/>
    <property type="match status" value="1"/>
</dbReference>
<dbReference type="Proteomes" id="UP000649617">
    <property type="component" value="Unassembled WGS sequence"/>
</dbReference>
<dbReference type="Pfam" id="PF26113">
    <property type="entry name" value="GH16_XgeA"/>
    <property type="match status" value="1"/>
</dbReference>
<name>A0A812IQP0_SYMPI</name>
<dbReference type="OrthoDB" id="426982at2759"/>
<dbReference type="InterPro" id="IPR013320">
    <property type="entry name" value="ConA-like_dom_sf"/>
</dbReference>
<proteinExistence type="predicted"/>
<gene>
    <name evidence="1" type="ORF">SPIL2461_LOCUS461</name>
</gene>
<sequence length="177" mass="19962">DAHHAWPRWGEYDILESIHNRTYAATTLHTRADCAQKDVNLNEEFKGQGWVPGSWGNKAKDCYVKAPGEYSNQGCGQKQPDGSWGRALNQAGGATWAAEWDPDNKYIRTWFFPRGKVPRDLLERRPVPASWGIPTSFFSLQPNDCSANHFERMRMVFDITFCGDWGGPTFGAHCPGI</sequence>
<comment type="caution">
    <text evidence="1">The sequence shown here is derived from an EMBL/GenBank/DDBJ whole genome shotgun (WGS) entry which is preliminary data.</text>
</comment>
<dbReference type="Gene3D" id="2.60.120.200">
    <property type="match status" value="1"/>
</dbReference>
<keyword evidence="2" id="KW-1185">Reference proteome</keyword>
<protein>
    <submittedName>
        <fullName evidence="1">Uncharacterized protein</fullName>
    </submittedName>
</protein>
<evidence type="ECO:0000313" key="2">
    <source>
        <dbReference type="Proteomes" id="UP000649617"/>
    </source>
</evidence>
<evidence type="ECO:0000313" key="1">
    <source>
        <dbReference type="EMBL" id="CAE7159609.1"/>
    </source>
</evidence>
<feature type="non-terminal residue" evidence="1">
    <location>
        <position position="1"/>
    </location>
</feature>
<accession>A0A812IQP0</accession>
<dbReference type="InterPro" id="IPR050546">
    <property type="entry name" value="Glycosyl_Hydrlase_16"/>
</dbReference>
<feature type="non-terminal residue" evidence="1">
    <location>
        <position position="177"/>
    </location>
</feature>